<gene>
    <name evidence="2" type="ORF">ACKW6Q_14265</name>
</gene>
<reference evidence="2 3" key="1">
    <citation type="submission" date="2024-12" db="EMBL/GenBank/DDBJ databases">
        <title>Draft genome sequence of Chryseobacterium kwangjuense AG447.</title>
        <authorList>
            <person name="Cheptsov V.S."/>
            <person name="Belov A."/>
            <person name="Zavarzina A.G."/>
        </authorList>
    </citation>
    <scope>NUCLEOTIDE SEQUENCE [LARGE SCALE GENOMIC DNA]</scope>
    <source>
        <strain evidence="2 3">AG447</strain>
    </source>
</reference>
<sequence>MKSLLITAFLVSGYAFAQVAIGKTNITNNSVSLEFGSGNKGFILPWVTSAGSVSGAANGTMVYDLSDHKVKVKYTSNWKDLSIDNTGTTIDPVTNIDGINIQNNLTEKMTAKTNIGTPSGTAGILVLEATDKAMILPKVAKPQLNIINPSPGMIVYDTHLKLVAVFNGKVWTFWN</sequence>
<organism evidence="2 3">
    <name type="scientific">Chryseobacterium kwangjuense</name>
    <dbReference type="NCBI Taxonomy" id="267125"/>
    <lineage>
        <taxon>Bacteria</taxon>
        <taxon>Pseudomonadati</taxon>
        <taxon>Bacteroidota</taxon>
        <taxon>Flavobacteriia</taxon>
        <taxon>Flavobacteriales</taxon>
        <taxon>Weeksellaceae</taxon>
        <taxon>Chryseobacterium group</taxon>
        <taxon>Chryseobacterium</taxon>
    </lineage>
</organism>
<keyword evidence="1" id="KW-0732">Signal</keyword>
<dbReference type="Proteomes" id="UP001634154">
    <property type="component" value="Unassembled WGS sequence"/>
</dbReference>
<dbReference type="EMBL" id="JBJXVJ010000003">
    <property type="protein sequence ID" value="MFN1218132.1"/>
    <property type="molecule type" value="Genomic_DNA"/>
</dbReference>
<name>A0ABW9K5X0_9FLAO</name>
<dbReference type="RefSeq" id="WP_409357174.1">
    <property type="nucleotide sequence ID" value="NZ_JBJXVJ010000003.1"/>
</dbReference>
<feature type="chain" id="PRO_5046245745" evidence="1">
    <location>
        <begin position="18"/>
        <end position="175"/>
    </location>
</feature>
<evidence type="ECO:0000313" key="3">
    <source>
        <dbReference type="Proteomes" id="UP001634154"/>
    </source>
</evidence>
<feature type="signal peptide" evidence="1">
    <location>
        <begin position="1"/>
        <end position="17"/>
    </location>
</feature>
<proteinExistence type="predicted"/>
<protein>
    <submittedName>
        <fullName evidence="2">Uncharacterized protein</fullName>
    </submittedName>
</protein>
<keyword evidence="3" id="KW-1185">Reference proteome</keyword>
<evidence type="ECO:0000256" key="1">
    <source>
        <dbReference type="SAM" id="SignalP"/>
    </source>
</evidence>
<accession>A0ABW9K5X0</accession>
<evidence type="ECO:0000313" key="2">
    <source>
        <dbReference type="EMBL" id="MFN1218132.1"/>
    </source>
</evidence>
<comment type="caution">
    <text evidence="2">The sequence shown here is derived from an EMBL/GenBank/DDBJ whole genome shotgun (WGS) entry which is preliminary data.</text>
</comment>